<evidence type="ECO:0000256" key="1">
    <source>
        <dbReference type="ARBA" id="ARBA00023015"/>
    </source>
</evidence>
<dbReference type="InterPro" id="IPR029442">
    <property type="entry name" value="GyrI-like"/>
</dbReference>
<dbReference type="Gene3D" id="3.20.80.10">
    <property type="entry name" value="Regulatory factor, effector binding domain"/>
    <property type="match status" value="1"/>
</dbReference>
<keyword evidence="1" id="KW-0805">Transcription regulation</keyword>
<dbReference type="InterPro" id="IPR050908">
    <property type="entry name" value="SmbC-like"/>
</dbReference>
<evidence type="ECO:0000256" key="2">
    <source>
        <dbReference type="ARBA" id="ARBA00023125"/>
    </source>
</evidence>
<dbReference type="Gene3D" id="1.10.10.60">
    <property type="entry name" value="Homeodomain-like"/>
    <property type="match status" value="2"/>
</dbReference>
<dbReference type="PANTHER" id="PTHR40055:SF1">
    <property type="entry name" value="TRANSCRIPTIONAL REGULATOR YGIV-RELATED"/>
    <property type="match status" value="1"/>
</dbReference>
<dbReference type="InterPro" id="IPR010499">
    <property type="entry name" value="AraC_E-bd"/>
</dbReference>
<dbReference type="InterPro" id="IPR018060">
    <property type="entry name" value="HTH_AraC"/>
</dbReference>
<dbReference type="PRINTS" id="PR00032">
    <property type="entry name" value="HTHARAC"/>
</dbReference>
<dbReference type="InterPro" id="IPR011256">
    <property type="entry name" value="Reg_factor_effector_dom_sf"/>
</dbReference>
<protein>
    <submittedName>
        <fullName evidence="5">AraC family transcriptional regulator</fullName>
    </submittedName>
</protein>
<dbReference type="PROSITE" id="PS00041">
    <property type="entry name" value="HTH_ARAC_FAMILY_1"/>
    <property type="match status" value="1"/>
</dbReference>
<comment type="caution">
    <text evidence="5">The sequence shown here is derived from an EMBL/GenBank/DDBJ whole genome shotgun (WGS) entry which is preliminary data.</text>
</comment>
<evidence type="ECO:0000313" key="6">
    <source>
        <dbReference type="Proteomes" id="UP000673375"/>
    </source>
</evidence>
<dbReference type="InterPro" id="IPR009057">
    <property type="entry name" value="Homeodomain-like_sf"/>
</dbReference>
<keyword evidence="6" id="KW-1185">Reference proteome</keyword>
<evidence type="ECO:0000259" key="4">
    <source>
        <dbReference type="PROSITE" id="PS01124"/>
    </source>
</evidence>
<sequence>MNSYQQEYIRRIHDLQDYIEAHSEEAHTSEQLAEISGFSKYHFHRIFKSITSESIFEYVTRTRLEQIASMLVSRPDLSITDIAYRFGFSDSAVFSRSFKKHYGIKPSEFKQKYSNNCKDFSFQPFYTKRVDSQISTVTADVEIIAMDALPVLYSRKTGAYKELYDYADSFAKAIEGLFSFGMSRNLIDEQVKVLFAYHTYPDFSEEEKQRTSFCVSITEPVAVDEQRGIGCMTIPAGKYAVGHFEIFHGEYTDAWNYLYGEWLPQSGYLPRNSFPFEVYLNKPDEHPQKKHIVDIYVPIEPFS</sequence>
<reference evidence="5 6" key="1">
    <citation type="submission" date="2020-12" db="EMBL/GenBank/DDBJ databases">
        <title>Vagococcus allomyrinae sp. nov. and Enterococcus lavae sp. nov., isolated from the larvae of Allomyrina dichotoma.</title>
        <authorList>
            <person name="Lee S.D."/>
        </authorList>
    </citation>
    <scope>NUCLEOTIDE SEQUENCE [LARGE SCALE GENOMIC DNA]</scope>
    <source>
        <strain evidence="5 6">BWM-S5</strain>
    </source>
</reference>
<name>A0ABS4CLY9_9ENTE</name>
<proteinExistence type="predicted"/>
<dbReference type="SUPFAM" id="SSF55136">
    <property type="entry name" value="Probable bacterial effector-binding domain"/>
    <property type="match status" value="1"/>
</dbReference>
<accession>A0ABS4CLY9</accession>
<dbReference type="PANTHER" id="PTHR40055">
    <property type="entry name" value="TRANSCRIPTIONAL REGULATOR YGIV-RELATED"/>
    <property type="match status" value="1"/>
</dbReference>
<dbReference type="Pfam" id="PF12833">
    <property type="entry name" value="HTH_18"/>
    <property type="match status" value="1"/>
</dbReference>
<gene>
    <name evidence="5" type="ORF">I6N96_15100</name>
</gene>
<dbReference type="Proteomes" id="UP000673375">
    <property type="component" value="Unassembled WGS sequence"/>
</dbReference>
<dbReference type="PROSITE" id="PS01124">
    <property type="entry name" value="HTH_ARAC_FAMILY_2"/>
    <property type="match status" value="1"/>
</dbReference>
<dbReference type="EMBL" id="JAEDXU010000008">
    <property type="protein sequence ID" value="MBP1047613.1"/>
    <property type="molecule type" value="Genomic_DNA"/>
</dbReference>
<dbReference type="SUPFAM" id="SSF46689">
    <property type="entry name" value="Homeodomain-like"/>
    <property type="match status" value="2"/>
</dbReference>
<evidence type="ECO:0000256" key="3">
    <source>
        <dbReference type="ARBA" id="ARBA00023163"/>
    </source>
</evidence>
<keyword evidence="3" id="KW-0804">Transcription</keyword>
<dbReference type="RefSeq" id="WP_209558389.1">
    <property type="nucleotide sequence ID" value="NZ_JAEDXU010000008.1"/>
</dbReference>
<dbReference type="SMART" id="SM00871">
    <property type="entry name" value="AraC_E_bind"/>
    <property type="match status" value="1"/>
</dbReference>
<organism evidence="5 6">
    <name type="scientific">Enterococcus larvae</name>
    <dbReference type="NCBI Taxonomy" id="2794352"/>
    <lineage>
        <taxon>Bacteria</taxon>
        <taxon>Bacillati</taxon>
        <taxon>Bacillota</taxon>
        <taxon>Bacilli</taxon>
        <taxon>Lactobacillales</taxon>
        <taxon>Enterococcaceae</taxon>
        <taxon>Enterococcus</taxon>
    </lineage>
</organism>
<feature type="domain" description="HTH araC/xylS-type" evidence="4">
    <location>
        <begin position="13"/>
        <end position="112"/>
    </location>
</feature>
<dbReference type="SMART" id="SM00342">
    <property type="entry name" value="HTH_ARAC"/>
    <property type="match status" value="1"/>
</dbReference>
<evidence type="ECO:0000313" key="5">
    <source>
        <dbReference type="EMBL" id="MBP1047613.1"/>
    </source>
</evidence>
<dbReference type="InterPro" id="IPR018062">
    <property type="entry name" value="HTH_AraC-typ_CS"/>
</dbReference>
<dbReference type="Pfam" id="PF06445">
    <property type="entry name" value="GyrI-like"/>
    <property type="match status" value="1"/>
</dbReference>
<keyword evidence="2" id="KW-0238">DNA-binding</keyword>
<dbReference type="InterPro" id="IPR020449">
    <property type="entry name" value="Tscrpt_reg_AraC-type_HTH"/>
</dbReference>